<dbReference type="Gene3D" id="3.90.180.10">
    <property type="entry name" value="Medium-chain alcohol dehydrogenases, catalytic domain"/>
    <property type="match status" value="1"/>
</dbReference>
<organism evidence="3 4">
    <name type="scientific">Antarcticimicrobium luteum</name>
    <dbReference type="NCBI Taxonomy" id="2547397"/>
    <lineage>
        <taxon>Bacteria</taxon>
        <taxon>Pseudomonadati</taxon>
        <taxon>Pseudomonadota</taxon>
        <taxon>Alphaproteobacteria</taxon>
        <taxon>Rhodobacterales</taxon>
        <taxon>Paracoccaceae</taxon>
        <taxon>Antarcticimicrobium</taxon>
    </lineage>
</organism>
<dbReference type="FunFam" id="3.40.50.720:FF:000121">
    <property type="entry name" value="Prostaglandin reductase 2"/>
    <property type="match status" value="1"/>
</dbReference>
<dbReference type="CDD" id="cd05288">
    <property type="entry name" value="PGDH"/>
    <property type="match status" value="1"/>
</dbReference>
<dbReference type="SUPFAM" id="SSF50129">
    <property type="entry name" value="GroES-like"/>
    <property type="match status" value="1"/>
</dbReference>
<dbReference type="PANTHER" id="PTHR43205:SF7">
    <property type="entry name" value="PROSTAGLANDIN REDUCTASE 1"/>
    <property type="match status" value="1"/>
</dbReference>
<gene>
    <name evidence="3" type="ORF">E1832_14710</name>
</gene>
<protein>
    <submittedName>
        <fullName evidence="3">NADP-dependent oxidoreductase</fullName>
    </submittedName>
</protein>
<dbReference type="Pfam" id="PF16884">
    <property type="entry name" value="ADH_N_2"/>
    <property type="match status" value="1"/>
</dbReference>
<dbReference type="SMART" id="SM00829">
    <property type="entry name" value="PKS_ER"/>
    <property type="match status" value="1"/>
</dbReference>
<dbReference type="Pfam" id="PF00107">
    <property type="entry name" value="ADH_zinc_N"/>
    <property type="match status" value="1"/>
</dbReference>
<evidence type="ECO:0000313" key="3">
    <source>
        <dbReference type="EMBL" id="TDK45116.1"/>
    </source>
</evidence>
<feature type="domain" description="Enoyl reductase (ER)" evidence="2">
    <location>
        <begin position="14"/>
        <end position="327"/>
    </location>
</feature>
<dbReference type="GO" id="GO:0016628">
    <property type="term" value="F:oxidoreductase activity, acting on the CH-CH group of donors, NAD or NADP as acceptor"/>
    <property type="evidence" value="ECO:0007669"/>
    <property type="project" value="InterPro"/>
</dbReference>
<dbReference type="InterPro" id="IPR011032">
    <property type="entry name" value="GroES-like_sf"/>
</dbReference>
<evidence type="ECO:0000259" key="2">
    <source>
        <dbReference type="SMART" id="SM00829"/>
    </source>
</evidence>
<dbReference type="InterPro" id="IPR020843">
    <property type="entry name" value="ER"/>
</dbReference>
<keyword evidence="1" id="KW-0560">Oxidoreductase</keyword>
<dbReference type="InterPro" id="IPR036291">
    <property type="entry name" value="NAD(P)-bd_dom_sf"/>
</dbReference>
<dbReference type="AlphaFoldDB" id="A0A4R5V122"/>
<accession>A0A4R5V122</accession>
<dbReference type="RefSeq" id="WP_133360521.1">
    <property type="nucleotide sequence ID" value="NZ_SMUV01000069.1"/>
</dbReference>
<dbReference type="InterPro" id="IPR013149">
    <property type="entry name" value="ADH-like_C"/>
</dbReference>
<comment type="caution">
    <text evidence="3">The sequence shown here is derived from an EMBL/GenBank/DDBJ whole genome shotgun (WGS) entry which is preliminary data.</text>
</comment>
<sequence length="340" mass="35694">MKTREIAVASLPEGALSQDHFTVREVDLVPPGPGEVMLRTVLISIDAAARAWMQGATYRAPVRAGDAMPCFALCEVVESNAPDLAKGDLVAGESVWADYANVPARQVQKLPDIRPLTHHLSVYGIAGKTAFHGLVGVGRPIAGETVLVSAAAGAVGAYVGQIARALGCRVVGIAGGAEKCAFVTGELGFDACVDYRDPKMFKALRAACPDGVDVYFDNVGGAVLEAALFAMNERGRVICCGAISQYDSAAASGPRNLPGLVVVKRLRMEGFIVTDFAHQDATAERALRTWVAKGQIKVIEDVIDGLENTPAALIGLLAGENRGKRMVRVGPDPTEGKDTA</sequence>
<evidence type="ECO:0000256" key="1">
    <source>
        <dbReference type="ARBA" id="ARBA00023002"/>
    </source>
</evidence>
<evidence type="ECO:0000313" key="4">
    <source>
        <dbReference type="Proteomes" id="UP000295301"/>
    </source>
</evidence>
<dbReference type="Gene3D" id="3.40.50.720">
    <property type="entry name" value="NAD(P)-binding Rossmann-like Domain"/>
    <property type="match status" value="1"/>
</dbReference>
<dbReference type="PANTHER" id="PTHR43205">
    <property type="entry name" value="PROSTAGLANDIN REDUCTASE"/>
    <property type="match status" value="1"/>
</dbReference>
<reference evidence="3 4" key="1">
    <citation type="submission" date="2019-03" db="EMBL/GenBank/DDBJ databases">
        <title>Ruegeria lutea sp. nov., a novel strain, isolated from marine sediment, the Masan Bay, South Korea.</title>
        <authorList>
            <person name="Kim J."/>
            <person name="Kim D.-Y."/>
            <person name="Lee S.-S."/>
        </authorList>
    </citation>
    <scope>NUCLEOTIDE SEQUENCE [LARGE SCALE GENOMIC DNA]</scope>
    <source>
        <strain evidence="3 4">318-1</strain>
    </source>
</reference>
<name>A0A4R5V122_9RHOB</name>
<dbReference type="OrthoDB" id="9805663at2"/>
<dbReference type="InterPro" id="IPR041694">
    <property type="entry name" value="ADH_N_2"/>
</dbReference>
<dbReference type="EMBL" id="SMUV01000069">
    <property type="protein sequence ID" value="TDK45116.1"/>
    <property type="molecule type" value="Genomic_DNA"/>
</dbReference>
<keyword evidence="4" id="KW-1185">Reference proteome</keyword>
<dbReference type="SUPFAM" id="SSF51735">
    <property type="entry name" value="NAD(P)-binding Rossmann-fold domains"/>
    <property type="match status" value="1"/>
</dbReference>
<dbReference type="Proteomes" id="UP000295301">
    <property type="component" value="Unassembled WGS sequence"/>
</dbReference>
<proteinExistence type="predicted"/>
<dbReference type="InterPro" id="IPR045010">
    <property type="entry name" value="MDR_fam"/>
</dbReference>